<keyword evidence="1" id="KW-1133">Transmembrane helix</keyword>
<dbReference type="SUPFAM" id="SSF52091">
    <property type="entry name" value="SpoIIaa-like"/>
    <property type="match status" value="1"/>
</dbReference>
<dbReference type="InterPro" id="IPR036513">
    <property type="entry name" value="STAS_dom_sf"/>
</dbReference>
<proteinExistence type="predicted"/>
<feature type="transmembrane region" description="Helical" evidence="1">
    <location>
        <begin position="155"/>
        <end position="180"/>
    </location>
</feature>
<evidence type="ECO:0000313" key="4">
    <source>
        <dbReference type="Proteomes" id="UP000192491"/>
    </source>
</evidence>
<keyword evidence="1" id="KW-0472">Membrane</keyword>
<dbReference type="AlphaFoldDB" id="A0A1Y1QGY7"/>
<feature type="domain" description="MlaB-like STAS" evidence="2">
    <location>
        <begin position="15"/>
        <end position="89"/>
    </location>
</feature>
<sequence>MPHFDQTQHDETLHLSLQGCWVLAESVAIHNALNVIKPATNKVLVLDASRVESVDVSGAWLVYQQAQRWQQQGISVQFEQFPAEYLAYFTATSSASSEAGKSGGVVSMIQGLGKRVFGLGNTLHSAIAFLGHSVIALFQSLFAPREFRLRSVLHHVFATGITATPIVGLIACLISIVITYQGGGAVARIRGGNLYRGYGGDFGVA</sequence>
<feature type="transmembrane region" description="Helical" evidence="1">
    <location>
        <begin position="123"/>
        <end position="143"/>
    </location>
</feature>
<dbReference type="Pfam" id="PF13466">
    <property type="entry name" value="STAS_2"/>
    <property type="match status" value="1"/>
</dbReference>
<accession>A0A1Y1QGY7</accession>
<evidence type="ECO:0000256" key="1">
    <source>
        <dbReference type="SAM" id="Phobius"/>
    </source>
</evidence>
<keyword evidence="1" id="KW-0812">Transmembrane</keyword>
<dbReference type="Proteomes" id="UP000192491">
    <property type="component" value="Unassembled WGS sequence"/>
</dbReference>
<gene>
    <name evidence="3" type="ORF">BWK73_33820</name>
</gene>
<dbReference type="InterPro" id="IPR058548">
    <property type="entry name" value="MlaB-like_STAS"/>
</dbReference>
<name>A0A1Y1QGY7_9GAMM</name>
<dbReference type="EMBL" id="MTEJ01000293">
    <property type="protein sequence ID" value="OQX05366.1"/>
    <property type="molecule type" value="Genomic_DNA"/>
</dbReference>
<evidence type="ECO:0000313" key="3">
    <source>
        <dbReference type="EMBL" id="OQX05366.1"/>
    </source>
</evidence>
<evidence type="ECO:0000259" key="2">
    <source>
        <dbReference type="Pfam" id="PF13466"/>
    </source>
</evidence>
<protein>
    <recommendedName>
        <fullName evidence="2">MlaB-like STAS domain-containing protein</fullName>
    </recommendedName>
</protein>
<comment type="caution">
    <text evidence="3">The sequence shown here is derived from an EMBL/GenBank/DDBJ whole genome shotgun (WGS) entry which is preliminary data.</text>
</comment>
<organism evidence="3 4">
    <name type="scientific">Thiothrix lacustris</name>
    <dbReference type="NCBI Taxonomy" id="525917"/>
    <lineage>
        <taxon>Bacteria</taxon>
        <taxon>Pseudomonadati</taxon>
        <taxon>Pseudomonadota</taxon>
        <taxon>Gammaproteobacteria</taxon>
        <taxon>Thiotrichales</taxon>
        <taxon>Thiotrichaceae</taxon>
        <taxon>Thiothrix</taxon>
    </lineage>
</organism>
<reference evidence="3 4" key="1">
    <citation type="submission" date="2017-01" db="EMBL/GenBank/DDBJ databases">
        <title>Novel large sulfur bacteria in the metagenomes of groundwater-fed chemosynthetic microbial mats in the Lake Huron basin.</title>
        <authorList>
            <person name="Sharrar A.M."/>
            <person name="Flood B.E."/>
            <person name="Bailey J.V."/>
            <person name="Jones D.S."/>
            <person name="Biddanda B."/>
            <person name="Ruberg S.A."/>
            <person name="Marcus D.N."/>
            <person name="Dick G.J."/>
        </authorList>
    </citation>
    <scope>NUCLEOTIDE SEQUENCE [LARGE SCALE GENOMIC DNA]</scope>
    <source>
        <strain evidence="3">A8</strain>
    </source>
</reference>
<dbReference type="Gene3D" id="3.30.750.24">
    <property type="entry name" value="STAS domain"/>
    <property type="match status" value="1"/>
</dbReference>